<evidence type="ECO:0000313" key="1">
    <source>
        <dbReference type="EMBL" id="WNY28200.1"/>
    </source>
</evidence>
<dbReference type="Proteomes" id="UP001302662">
    <property type="component" value="Chromosome"/>
</dbReference>
<sequence length="153" mass="17502">MSQSNRNKLSISLAVSPHTKNKMESLVSTKNFGSVSDVVNTAILMFLGKLSLCENETDFNYFISSTINVEAEKVKKEQISVSYNKFVDDELKDLSNVLKKSKSFIVRMAINDFLAYYGGKTTHLRSRDLEKYPTSEEELRDFILKIIKENDEK</sequence>
<reference evidence="1 2" key="1">
    <citation type="submission" date="2023-07" db="EMBL/GenBank/DDBJ databases">
        <title>Closed genome sequence of Methanimicrococcus sp. Es2.</title>
        <authorList>
            <person name="Protasov E."/>
            <person name="Platt K."/>
            <person name="Reeh H."/>
            <person name="Poehlein A."/>
            <person name="Daniel R."/>
            <person name="Brune A."/>
        </authorList>
    </citation>
    <scope>NUCLEOTIDE SEQUENCE [LARGE SCALE GENOMIC DNA]</scope>
    <source>
        <strain evidence="1 2">Es2</strain>
    </source>
</reference>
<evidence type="ECO:0000313" key="2">
    <source>
        <dbReference type="Proteomes" id="UP001302662"/>
    </source>
</evidence>
<dbReference type="GeneID" id="85196833"/>
<name>A0AA96V9N1_9EURY</name>
<accession>A0AA96V9N1</accession>
<dbReference type="RefSeq" id="WP_316559746.1">
    <property type="nucleotide sequence ID" value="NZ_CP131062.1"/>
</dbReference>
<proteinExistence type="predicted"/>
<dbReference type="KEGG" id="mees:MmiEs2_03840"/>
<organism evidence="1 2">
    <name type="scientific">Methanimicrococcus stummii</name>
    <dbReference type="NCBI Taxonomy" id="3028294"/>
    <lineage>
        <taxon>Archaea</taxon>
        <taxon>Methanobacteriati</taxon>
        <taxon>Methanobacteriota</taxon>
        <taxon>Stenosarchaea group</taxon>
        <taxon>Methanomicrobia</taxon>
        <taxon>Methanosarcinales</taxon>
        <taxon>Methanosarcinaceae</taxon>
        <taxon>Methanimicrococcus</taxon>
    </lineage>
</organism>
<dbReference type="EMBL" id="CP131062">
    <property type="protein sequence ID" value="WNY28200.1"/>
    <property type="molecule type" value="Genomic_DNA"/>
</dbReference>
<protein>
    <submittedName>
        <fullName evidence="1">Uncharacterized protein</fullName>
    </submittedName>
</protein>
<dbReference type="AlphaFoldDB" id="A0AA96V9N1"/>
<keyword evidence="2" id="KW-1185">Reference proteome</keyword>
<gene>
    <name evidence="1" type="ORF">MmiEs2_03840</name>
</gene>